<dbReference type="InterPro" id="IPR001509">
    <property type="entry name" value="Epimerase_deHydtase"/>
</dbReference>
<evidence type="ECO:0000313" key="4">
    <source>
        <dbReference type="Proteomes" id="UP001501599"/>
    </source>
</evidence>
<dbReference type="EMBL" id="BAAAQT010000005">
    <property type="protein sequence ID" value="GAA2171722.1"/>
    <property type="molecule type" value="Genomic_DNA"/>
</dbReference>
<dbReference type="InterPro" id="IPR036291">
    <property type="entry name" value="NAD(P)-bd_dom_sf"/>
</dbReference>
<comment type="caution">
    <text evidence="3">The sequence shown here is derived from an EMBL/GenBank/DDBJ whole genome shotgun (WGS) entry which is preliminary data.</text>
</comment>
<evidence type="ECO:0000259" key="2">
    <source>
        <dbReference type="Pfam" id="PF01370"/>
    </source>
</evidence>
<comment type="similarity">
    <text evidence="1">Belongs to the NAD(P)-dependent epimerase/dehydratase family.</text>
</comment>
<sequence length="288" mass="31452">MTHAQHTIVTGAGGYVGRHVVRALLDDGVAVTALVRPGSRTEVDERATRLELDVLGDPEGVARLGESGPTALVHLAWQDGFKHDAPSHMGLLSSHVRFLREVAQWLSLERLAVLGTMHEIGYHEGAIEADTPTNPTTQYGIAKDALRRWTLAELGGREDLSVQWLRCYYIHGDDGGGQSIFAKLLAAAERGQRTFPFTTGKPLYDFIPVDELGRQIAACVEQSEVDGVINCCTGRPESLASRVTGYIAEHDLDIELEYGAFPDRPYDSPGVWGDATRIERIMAAHAAR</sequence>
<feature type="domain" description="NAD-dependent epimerase/dehydratase" evidence="2">
    <location>
        <begin position="8"/>
        <end position="231"/>
    </location>
</feature>
<dbReference type="Pfam" id="PF01370">
    <property type="entry name" value="Epimerase"/>
    <property type="match status" value="1"/>
</dbReference>
<evidence type="ECO:0000256" key="1">
    <source>
        <dbReference type="ARBA" id="ARBA00007637"/>
    </source>
</evidence>
<keyword evidence="4" id="KW-1185">Reference proteome</keyword>
<dbReference type="Gene3D" id="3.40.50.720">
    <property type="entry name" value="NAD(P)-binding Rossmann-like Domain"/>
    <property type="match status" value="1"/>
</dbReference>
<dbReference type="SUPFAM" id="SSF51735">
    <property type="entry name" value="NAD(P)-binding Rossmann-fold domains"/>
    <property type="match status" value="1"/>
</dbReference>
<reference evidence="3 4" key="1">
    <citation type="journal article" date="2019" name="Int. J. Syst. Evol. Microbiol.">
        <title>The Global Catalogue of Microorganisms (GCM) 10K type strain sequencing project: providing services to taxonomists for standard genome sequencing and annotation.</title>
        <authorList>
            <consortium name="The Broad Institute Genomics Platform"/>
            <consortium name="The Broad Institute Genome Sequencing Center for Infectious Disease"/>
            <person name="Wu L."/>
            <person name="Ma J."/>
        </authorList>
    </citation>
    <scope>NUCLEOTIDE SEQUENCE [LARGE SCALE GENOMIC DNA]</scope>
    <source>
        <strain evidence="3 4">JCM 16026</strain>
    </source>
</reference>
<gene>
    <name evidence="3" type="ORF">GCM10009846_06620</name>
</gene>
<evidence type="ECO:0000313" key="3">
    <source>
        <dbReference type="EMBL" id="GAA2171722.1"/>
    </source>
</evidence>
<dbReference type="PANTHER" id="PTHR43000">
    <property type="entry name" value="DTDP-D-GLUCOSE 4,6-DEHYDRATASE-RELATED"/>
    <property type="match status" value="1"/>
</dbReference>
<name>A0ABN3AKP4_9MICO</name>
<dbReference type="RefSeq" id="WP_344340285.1">
    <property type="nucleotide sequence ID" value="NZ_BAAAQT010000005.1"/>
</dbReference>
<accession>A0ABN3AKP4</accession>
<protein>
    <submittedName>
        <fullName evidence="3">NAD(P)-dependent oxidoreductase</fullName>
    </submittedName>
</protein>
<proteinExistence type="inferred from homology"/>
<organism evidence="3 4">
    <name type="scientific">Agrococcus versicolor</name>
    <dbReference type="NCBI Taxonomy" id="501482"/>
    <lineage>
        <taxon>Bacteria</taxon>
        <taxon>Bacillati</taxon>
        <taxon>Actinomycetota</taxon>
        <taxon>Actinomycetes</taxon>
        <taxon>Micrococcales</taxon>
        <taxon>Microbacteriaceae</taxon>
        <taxon>Agrococcus</taxon>
    </lineage>
</organism>
<dbReference type="Proteomes" id="UP001501599">
    <property type="component" value="Unassembled WGS sequence"/>
</dbReference>